<evidence type="ECO:0000313" key="2">
    <source>
        <dbReference type="Proteomes" id="UP001214441"/>
    </source>
</evidence>
<dbReference type="Proteomes" id="UP001214441">
    <property type="component" value="Unassembled WGS sequence"/>
</dbReference>
<protein>
    <submittedName>
        <fullName evidence="1">Uncharacterized protein</fullName>
    </submittedName>
</protein>
<accession>A0ABT7A2B4</accession>
<sequence>MRMIRRSWISVLTSSYAWPTHDFHGWLGLELPDSSSDLVVKVEDIEIEER</sequence>
<dbReference type="EMBL" id="JANCPR020000023">
    <property type="protein sequence ID" value="MDJ1134758.1"/>
    <property type="molecule type" value="Genomic_DNA"/>
</dbReference>
<reference evidence="1 2" key="1">
    <citation type="submission" date="2023-05" db="EMBL/GenBank/DDBJ databases">
        <title>Streptantibioticus silvisoli sp. nov., acidotolerant actinomycetes 1 from pine litter.</title>
        <authorList>
            <person name="Swiecimska M."/>
            <person name="Golinska P."/>
            <person name="Sangal V."/>
            <person name="Wachnowicz B."/>
            <person name="Goodfellow M."/>
        </authorList>
    </citation>
    <scope>NUCLEOTIDE SEQUENCE [LARGE SCALE GENOMIC DNA]</scope>
    <source>
        <strain evidence="1 2">DSM 42109</strain>
    </source>
</reference>
<organism evidence="1 2">
    <name type="scientific">Streptomyces iconiensis</name>
    <dbReference type="NCBI Taxonomy" id="1384038"/>
    <lineage>
        <taxon>Bacteria</taxon>
        <taxon>Bacillati</taxon>
        <taxon>Actinomycetota</taxon>
        <taxon>Actinomycetes</taxon>
        <taxon>Kitasatosporales</taxon>
        <taxon>Streptomycetaceae</taxon>
        <taxon>Streptomyces</taxon>
    </lineage>
</organism>
<gene>
    <name evidence="1" type="ORF">NMN56_022930</name>
</gene>
<dbReference type="RefSeq" id="WP_280842863.1">
    <property type="nucleotide sequence ID" value="NZ_JANCPR020000023.1"/>
</dbReference>
<comment type="caution">
    <text evidence="1">The sequence shown here is derived from an EMBL/GenBank/DDBJ whole genome shotgun (WGS) entry which is preliminary data.</text>
</comment>
<evidence type="ECO:0000313" key="1">
    <source>
        <dbReference type="EMBL" id="MDJ1134758.1"/>
    </source>
</evidence>
<proteinExistence type="predicted"/>
<name>A0ABT7A2B4_9ACTN</name>
<keyword evidence="2" id="KW-1185">Reference proteome</keyword>